<feature type="transmembrane region" description="Helical" evidence="8">
    <location>
        <begin position="459"/>
        <end position="478"/>
    </location>
</feature>
<evidence type="ECO:0000313" key="10">
    <source>
        <dbReference type="Proteomes" id="UP000184330"/>
    </source>
</evidence>
<feature type="transmembrane region" description="Helical" evidence="8">
    <location>
        <begin position="274"/>
        <end position="293"/>
    </location>
</feature>
<comment type="subcellular location">
    <subcellularLocation>
        <location evidence="1">Membrane</location>
        <topology evidence="1">Multi-pass membrane protein</topology>
    </subcellularLocation>
</comment>
<name>A0A1L7XBH5_9HELO</name>
<dbReference type="STRING" id="576137.A0A1L7XBH5"/>
<proteinExistence type="inferred from homology"/>
<keyword evidence="4 8" id="KW-0812">Transmembrane</keyword>
<dbReference type="InterPro" id="IPR006043">
    <property type="entry name" value="NCS2"/>
</dbReference>
<sequence>MSVTIDSGPDDAPNNITGEVAPKRSFGQRLTDFKKSFTTKEGLLGTYDYAFLFTPNLPFMKKPTQTAPFFSLNQKMPVVLGMLLGFQHALAMLAGVVTPPIIISSAANFDTLTTQYLVSTSLIVCGILSAVQITRFHIYKTPYYIGTGLISVVGTSFAIIPVATKGIAQMYANGMCKTDANGNQLPCPDAYGAIIGTAATCALLEIALSFMTPKTLKRLFPPIVTGPTVMLIGVSLLQPGLQGWAGGSGPCNTRPETGIFQMCPTIFAPHALPWGSAEFIGLGFSVFITIIFCERFGSPIMKSMSVVVGLLTGCIIAAACGYFDKSTIDAAPAVSFIWKHTFKLQIYGPLVLPMFAIYIICMMEAIGDITATCDVSRLQVEGELFDSRIQGGILADGFNGLLAGLCTITPMSTFAQNNGVIALTRCANRTAGYWAVFFLIIMGIFSKFAAALVAIPASVLGGMTTFLFASVAVSGLRIISTVPFTRRTRFILTAALSVGFGAILVPNWFSYVFTYTGDNKAKAGFFDAIVLVMETGFAVTAFVAVVLNLVLEMETVEEVAESLAGDIEQEREEERRGERKRRVLRTLTPAFRS</sequence>
<feature type="transmembrane region" description="Helical" evidence="8">
    <location>
        <begin position="114"/>
        <end position="131"/>
    </location>
</feature>
<dbReference type="OrthoDB" id="1641903at2759"/>
<feature type="transmembrane region" description="Helical" evidence="8">
    <location>
        <begin position="490"/>
        <end position="509"/>
    </location>
</feature>
<keyword evidence="10" id="KW-1185">Reference proteome</keyword>
<evidence type="ECO:0000256" key="3">
    <source>
        <dbReference type="ARBA" id="ARBA00022448"/>
    </source>
</evidence>
<protein>
    <submittedName>
        <fullName evidence="9">Probable purine permease, broad specificity</fullName>
    </submittedName>
</protein>
<dbReference type="PANTHER" id="PTHR42810">
    <property type="entry name" value="PURINE PERMEASE C1399.01C-RELATED"/>
    <property type="match status" value="1"/>
</dbReference>
<evidence type="ECO:0000256" key="6">
    <source>
        <dbReference type="ARBA" id="ARBA00023136"/>
    </source>
</evidence>
<feature type="transmembrane region" description="Helical" evidence="8">
    <location>
        <begin position="431"/>
        <end position="453"/>
    </location>
</feature>
<gene>
    <name evidence="9" type="ORF">PAC_12297</name>
</gene>
<reference evidence="9 10" key="1">
    <citation type="submission" date="2016-03" db="EMBL/GenBank/DDBJ databases">
        <authorList>
            <person name="Ploux O."/>
        </authorList>
    </citation>
    <scope>NUCLEOTIDE SEQUENCE [LARGE SCALE GENOMIC DNA]</scope>
    <source>
        <strain evidence="9 10">UAMH 11012</strain>
    </source>
</reference>
<feature type="region of interest" description="Disordered" evidence="7">
    <location>
        <begin position="1"/>
        <end position="20"/>
    </location>
</feature>
<feature type="transmembrane region" description="Helical" evidence="8">
    <location>
        <begin position="344"/>
        <end position="361"/>
    </location>
</feature>
<dbReference type="NCBIfam" id="TIGR00801">
    <property type="entry name" value="ncs2"/>
    <property type="match status" value="1"/>
</dbReference>
<evidence type="ECO:0000256" key="2">
    <source>
        <dbReference type="ARBA" id="ARBA00008821"/>
    </source>
</evidence>
<organism evidence="9 10">
    <name type="scientific">Phialocephala subalpina</name>
    <dbReference type="NCBI Taxonomy" id="576137"/>
    <lineage>
        <taxon>Eukaryota</taxon>
        <taxon>Fungi</taxon>
        <taxon>Dikarya</taxon>
        <taxon>Ascomycota</taxon>
        <taxon>Pezizomycotina</taxon>
        <taxon>Leotiomycetes</taxon>
        <taxon>Helotiales</taxon>
        <taxon>Mollisiaceae</taxon>
        <taxon>Phialocephala</taxon>
        <taxon>Phialocephala fortinii species complex</taxon>
    </lineage>
</organism>
<feature type="transmembrane region" description="Helical" evidence="8">
    <location>
        <begin position="190"/>
        <end position="212"/>
    </location>
</feature>
<evidence type="ECO:0000256" key="7">
    <source>
        <dbReference type="SAM" id="MobiDB-lite"/>
    </source>
</evidence>
<evidence type="ECO:0000256" key="5">
    <source>
        <dbReference type="ARBA" id="ARBA00022989"/>
    </source>
</evidence>
<evidence type="ECO:0000313" key="9">
    <source>
        <dbReference type="EMBL" id="CZR62400.1"/>
    </source>
</evidence>
<dbReference type="PROSITE" id="PS01116">
    <property type="entry name" value="XANTH_URACIL_PERMASE"/>
    <property type="match status" value="1"/>
</dbReference>
<feature type="transmembrane region" description="Helical" evidence="8">
    <location>
        <begin position="78"/>
        <end position="102"/>
    </location>
</feature>
<evidence type="ECO:0000256" key="4">
    <source>
        <dbReference type="ARBA" id="ARBA00022692"/>
    </source>
</evidence>
<keyword evidence="3" id="KW-0813">Transport</keyword>
<dbReference type="Proteomes" id="UP000184330">
    <property type="component" value="Unassembled WGS sequence"/>
</dbReference>
<feature type="transmembrane region" description="Helical" evidence="8">
    <location>
        <begin position="305"/>
        <end position="324"/>
    </location>
</feature>
<accession>A0A1L7XBH5</accession>
<dbReference type="Pfam" id="PF00860">
    <property type="entry name" value="Xan_ur_permease"/>
    <property type="match status" value="1"/>
</dbReference>
<dbReference type="GO" id="GO:0005886">
    <property type="term" value="C:plasma membrane"/>
    <property type="evidence" value="ECO:0007669"/>
    <property type="project" value="TreeGrafter"/>
</dbReference>
<evidence type="ECO:0000256" key="1">
    <source>
        <dbReference type="ARBA" id="ARBA00004141"/>
    </source>
</evidence>
<dbReference type="GO" id="GO:0000324">
    <property type="term" value="C:fungal-type vacuole"/>
    <property type="evidence" value="ECO:0007669"/>
    <property type="project" value="TreeGrafter"/>
</dbReference>
<keyword evidence="5 8" id="KW-1133">Transmembrane helix</keyword>
<keyword evidence="6 8" id="KW-0472">Membrane</keyword>
<dbReference type="InterPro" id="IPR006042">
    <property type="entry name" value="Xan_ur_permease"/>
</dbReference>
<feature type="transmembrane region" description="Helical" evidence="8">
    <location>
        <begin position="219"/>
        <end position="237"/>
    </location>
</feature>
<comment type="similarity">
    <text evidence="2">Belongs to the nucleobase:cation symporter-2 (NCS2) (TC 2.A.40) family.</text>
</comment>
<dbReference type="EMBL" id="FJOG01000020">
    <property type="protein sequence ID" value="CZR62400.1"/>
    <property type="molecule type" value="Genomic_DNA"/>
</dbReference>
<dbReference type="AlphaFoldDB" id="A0A1L7XBH5"/>
<evidence type="ECO:0000256" key="8">
    <source>
        <dbReference type="SAM" id="Phobius"/>
    </source>
</evidence>
<feature type="transmembrane region" description="Helical" evidence="8">
    <location>
        <begin position="529"/>
        <end position="551"/>
    </location>
</feature>
<dbReference type="PANTHER" id="PTHR42810:SF2">
    <property type="entry name" value="PURINE PERMEASE C1399.01C-RELATED"/>
    <property type="match status" value="1"/>
</dbReference>
<feature type="transmembrane region" description="Helical" evidence="8">
    <location>
        <begin position="143"/>
        <end position="163"/>
    </location>
</feature>
<dbReference type="GO" id="GO:0042907">
    <property type="term" value="F:xanthine transmembrane transporter activity"/>
    <property type="evidence" value="ECO:0007669"/>
    <property type="project" value="TreeGrafter"/>
</dbReference>